<sequence>MRMFTTPLRKARLNAKMTIQEVATQTECDPGNLSRMERGIQRPSPELAEKLARLFCSELTEIQILYPERFFPDGNTNQNATGNA</sequence>
<evidence type="ECO:0000259" key="1">
    <source>
        <dbReference type="PROSITE" id="PS50943"/>
    </source>
</evidence>
<dbReference type="Proteomes" id="UP000245912">
    <property type="component" value="Unassembled WGS sequence"/>
</dbReference>
<dbReference type="SMART" id="SM00530">
    <property type="entry name" value="HTH_XRE"/>
    <property type="match status" value="1"/>
</dbReference>
<dbReference type="Gene3D" id="1.10.260.40">
    <property type="entry name" value="lambda repressor-like DNA-binding domains"/>
    <property type="match status" value="1"/>
</dbReference>
<dbReference type="InterPro" id="IPR010982">
    <property type="entry name" value="Lambda_DNA-bd_dom_sf"/>
</dbReference>
<proteinExistence type="predicted"/>
<protein>
    <submittedName>
        <fullName evidence="2">XRE family transcriptional regulator</fullName>
    </submittedName>
</protein>
<gene>
    <name evidence="2" type="ORF">C4860_06135</name>
</gene>
<dbReference type="InterPro" id="IPR001387">
    <property type="entry name" value="Cro/C1-type_HTH"/>
</dbReference>
<dbReference type="AlphaFoldDB" id="A0A2T8TDE4"/>
<evidence type="ECO:0000313" key="2">
    <source>
        <dbReference type="EMBL" id="PVI99679.1"/>
    </source>
</evidence>
<organism evidence="2 3">
    <name type="scientific">Salmonella enterica</name>
    <name type="common">Salmonella choleraesuis</name>
    <dbReference type="NCBI Taxonomy" id="28901"/>
    <lineage>
        <taxon>Bacteria</taxon>
        <taxon>Pseudomonadati</taxon>
        <taxon>Pseudomonadota</taxon>
        <taxon>Gammaproteobacteria</taxon>
        <taxon>Enterobacterales</taxon>
        <taxon>Enterobacteriaceae</taxon>
        <taxon>Salmonella</taxon>
    </lineage>
</organism>
<accession>A0A2T8TDE4</accession>
<comment type="caution">
    <text evidence="2">The sequence shown here is derived from an EMBL/GenBank/DDBJ whole genome shotgun (WGS) entry which is preliminary data.</text>
</comment>
<dbReference type="EMBL" id="QDLQ01000003">
    <property type="protein sequence ID" value="PVI99679.1"/>
    <property type="molecule type" value="Genomic_DNA"/>
</dbReference>
<dbReference type="GO" id="GO:0003677">
    <property type="term" value="F:DNA binding"/>
    <property type="evidence" value="ECO:0007669"/>
    <property type="project" value="InterPro"/>
</dbReference>
<dbReference type="SUPFAM" id="SSF47413">
    <property type="entry name" value="lambda repressor-like DNA-binding domains"/>
    <property type="match status" value="1"/>
</dbReference>
<dbReference type="RefSeq" id="WP_024136594.1">
    <property type="nucleotide sequence ID" value="NZ_JYRE01000040.1"/>
</dbReference>
<reference evidence="2 3" key="1">
    <citation type="submission" date="2018-04" db="EMBL/GenBank/DDBJ databases">
        <title>Serotype diversity and antimicrobial resistance among Salmonella enterica isolated from patients at an equine referral hospital.</title>
        <authorList>
            <person name="Leon I.M."/>
            <person name="Lawhon S.D."/>
            <person name="Norman K.N."/>
            <person name="Threadgill D.S."/>
            <person name="Ohta N."/>
            <person name="Vinasco J."/>
            <person name="Scott H.M."/>
        </authorList>
    </citation>
    <scope>NUCLEOTIDE SEQUENCE [LARGE SCALE GENOMIC DNA]</scope>
    <source>
        <strain evidence="2 3">235</strain>
    </source>
</reference>
<feature type="domain" description="HTH cro/C1-type" evidence="1">
    <location>
        <begin position="8"/>
        <end position="62"/>
    </location>
</feature>
<dbReference type="Pfam" id="PF01381">
    <property type="entry name" value="HTH_3"/>
    <property type="match status" value="1"/>
</dbReference>
<dbReference type="PROSITE" id="PS50943">
    <property type="entry name" value="HTH_CROC1"/>
    <property type="match status" value="1"/>
</dbReference>
<name>A0A2T8TDE4_SALER</name>
<evidence type="ECO:0000313" key="3">
    <source>
        <dbReference type="Proteomes" id="UP000245912"/>
    </source>
</evidence>
<dbReference type="CDD" id="cd00093">
    <property type="entry name" value="HTH_XRE"/>
    <property type="match status" value="1"/>
</dbReference>